<dbReference type="Proteomes" id="UP000242949">
    <property type="component" value="Unassembled WGS sequence"/>
</dbReference>
<gene>
    <name evidence="5" type="ORF">SAMN05421734_10728</name>
</gene>
<evidence type="ECO:0000256" key="1">
    <source>
        <dbReference type="ARBA" id="ARBA00004141"/>
    </source>
</evidence>
<evidence type="ECO:0000256" key="4">
    <source>
        <dbReference type="ARBA" id="ARBA00023136"/>
    </source>
</evidence>
<name>A0A1G6L028_9BACI</name>
<keyword evidence="3" id="KW-1133">Transmembrane helix</keyword>
<dbReference type="PANTHER" id="PTHR30249:SF0">
    <property type="entry name" value="PLASTIDAL GLYCOLATE_GLYCERATE TRANSLOCATOR 1, CHLOROPLASTIC"/>
    <property type="match status" value="1"/>
</dbReference>
<keyword evidence="2" id="KW-0812">Transmembrane</keyword>
<dbReference type="STRING" id="1612202.SAMN05421734_10728"/>
<dbReference type="OrthoDB" id="9811701at2"/>
<sequence length="228" mass="24771">MMIVFVTVLTYVLYRLAKWLGNKYPILLFHPLIFTPGLIILVVYLSGMSFQEYQEGSVFLTHLLGPATISFAIPVYKHRAFLKKYFLLIVTSVLIGSVVAILSTLGFALLFGLEDMMVISLLPRSITTPLAIEVANEIGGVPALAIVFVIITGILGALMAPSIFKWLNIKSQMAKGLALGMSAHAVGTNRAFEYGEEAVTFSTLAMIFAGVITILLSLTVLPFIVAVI</sequence>
<dbReference type="PANTHER" id="PTHR30249">
    <property type="entry name" value="PUTATIVE SEROTONIN TRANSPORTER"/>
    <property type="match status" value="1"/>
</dbReference>
<reference evidence="6" key="1">
    <citation type="submission" date="2016-09" db="EMBL/GenBank/DDBJ databases">
        <authorList>
            <person name="Varghese N."/>
            <person name="Submissions S."/>
        </authorList>
    </citation>
    <scope>NUCLEOTIDE SEQUENCE [LARGE SCALE GENOMIC DNA]</scope>
    <source>
        <strain evidence="6">S5</strain>
    </source>
</reference>
<dbReference type="Pfam" id="PF04172">
    <property type="entry name" value="LrgB"/>
    <property type="match status" value="1"/>
</dbReference>
<evidence type="ECO:0000313" key="5">
    <source>
        <dbReference type="EMBL" id="SDC35966.1"/>
    </source>
</evidence>
<evidence type="ECO:0000256" key="2">
    <source>
        <dbReference type="ARBA" id="ARBA00022692"/>
    </source>
</evidence>
<accession>A0A1G6L028</accession>
<organism evidence="5 6">
    <name type="scientific">Pelagirhabdus alkalitolerans</name>
    <dbReference type="NCBI Taxonomy" id="1612202"/>
    <lineage>
        <taxon>Bacteria</taxon>
        <taxon>Bacillati</taxon>
        <taxon>Bacillota</taxon>
        <taxon>Bacilli</taxon>
        <taxon>Bacillales</taxon>
        <taxon>Bacillaceae</taxon>
        <taxon>Pelagirhabdus</taxon>
    </lineage>
</organism>
<protein>
    <submittedName>
        <fullName evidence="5">TIGR00659 family protein</fullName>
    </submittedName>
</protein>
<dbReference type="RefSeq" id="WP_090796159.1">
    <property type="nucleotide sequence ID" value="NZ_FMYI01000007.1"/>
</dbReference>
<evidence type="ECO:0000256" key="3">
    <source>
        <dbReference type="ARBA" id="ARBA00022989"/>
    </source>
</evidence>
<dbReference type="AlphaFoldDB" id="A0A1G6L028"/>
<evidence type="ECO:0000313" key="6">
    <source>
        <dbReference type="Proteomes" id="UP000242949"/>
    </source>
</evidence>
<dbReference type="EMBL" id="FMYI01000007">
    <property type="protein sequence ID" value="SDC35966.1"/>
    <property type="molecule type" value="Genomic_DNA"/>
</dbReference>
<keyword evidence="6" id="KW-1185">Reference proteome</keyword>
<comment type="subcellular location">
    <subcellularLocation>
        <location evidence="1">Membrane</location>
        <topology evidence="1">Multi-pass membrane protein</topology>
    </subcellularLocation>
</comment>
<dbReference type="GO" id="GO:0016020">
    <property type="term" value="C:membrane"/>
    <property type="evidence" value="ECO:0007669"/>
    <property type="project" value="UniProtKB-SubCell"/>
</dbReference>
<dbReference type="InterPro" id="IPR007300">
    <property type="entry name" value="CidB/LrgB"/>
</dbReference>
<proteinExistence type="predicted"/>
<keyword evidence="4" id="KW-0472">Membrane</keyword>